<sequence length="233" mass="25684">MRASALSIVPESEPATSDDHGTPMSNLDDIPIDPALMDSADKLPIFAEHNGSFQGISKDHDEEPDEEQSAQLVETDHFVREYSQGPQGDPFAPQPQPVFFQPPLDQPQLLPSQKSMKRKRKQKRDASCDACSGNDAGNRDGDPETMLSCVDCGRNCHPSLRSITTLQSYPLCSKIFSYVMAVIEDGTALVLILRSKPRKEIANLGRIFRNSNACSIHCFFLAFTARSSEIKNG</sequence>
<dbReference type="GO" id="GO:0016740">
    <property type="term" value="F:transferase activity"/>
    <property type="evidence" value="ECO:0007669"/>
    <property type="project" value="UniProtKB-KW"/>
</dbReference>
<feature type="compositionally biased region" description="Low complexity" evidence="1">
    <location>
        <begin position="97"/>
        <end position="114"/>
    </location>
</feature>
<name>A0A1Q3EKQ1_LENED</name>
<protein>
    <submittedName>
        <fullName evidence="2">Histone acetyltransferase mst2</fullName>
    </submittedName>
</protein>
<accession>A0A1Q3EKQ1</accession>
<dbReference type="AlphaFoldDB" id="A0A1Q3EKQ1"/>
<organism evidence="2 3">
    <name type="scientific">Lentinula edodes</name>
    <name type="common">Shiitake mushroom</name>
    <name type="synonym">Lentinus edodes</name>
    <dbReference type="NCBI Taxonomy" id="5353"/>
    <lineage>
        <taxon>Eukaryota</taxon>
        <taxon>Fungi</taxon>
        <taxon>Dikarya</taxon>
        <taxon>Basidiomycota</taxon>
        <taxon>Agaricomycotina</taxon>
        <taxon>Agaricomycetes</taxon>
        <taxon>Agaricomycetidae</taxon>
        <taxon>Agaricales</taxon>
        <taxon>Marasmiineae</taxon>
        <taxon>Omphalotaceae</taxon>
        <taxon>Lentinula</taxon>
    </lineage>
</organism>
<keyword evidence="2" id="KW-0808">Transferase</keyword>
<reference evidence="2 3" key="1">
    <citation type="submission" date="2016-08" db="EMBL/GenBank/DDBJ databases">
        <authorList>
            <consortium name="Lentinula edodes genome sequencing consortium"/>
            <person name="Sakamoto Y."/>
            <person name="Nakade K."/>
            <person name="Sato S."/>
            <person name="Yoshida Y."/>
            <person name="Miyazaki K."/>
            <person name="Natsume S."/>
            <person name="Konno N."/>
        </authorList>
    </citation>
    <scope>NUCLEOTIDE SEQUENCE [LARGE SCALE GENOMIC DNA]</scope>
    <source>
        <strain evidence="2 3">NBRC 111202</strain>
    </source>
</reference>
<gene>
    <name evidence="2" type="ORF">LENED_009794</name>
</gene>
<dbReference type="Proteomes" id="UP000188533">
    <property type="component" value="Unassembled WGS sequence"/>
</dbReference>
<dbReference type="EMBL" id="BDGU01000501">
    <property type="protein sequence ID" value="GAW07782.1"/>
    <property type="molecule type" value="Genomic_DNA"/>
</dbReference>
<evidence type="ECO:0000256" key="1">
    <source>
        <dbReference type="SAM" id="MobiDB-lite"/>
    </source>
</evidence>
<feature type="region of interest" description="Disordered" evidence="1">
    <location>
        <begin position="82"/>
        <end position="137"/>
    </location>
</feature>
<dbReference type="STRING" id="5353.A0A1Q3EKQ1"/>
<evidence type="ECO:0000313" key="3">
    <source>
        <dbReference type="Proteomes" id="UP000188533"/>
    </source>
</evidence>
<evidence type="ECO:0000313" key="2">
    <source>
        <dbReference type="EMBL" id="GAW07782.1"/>
    </source>
</evidence>
<keyword evidence="3" id="KW-1185">Reference proteome</keyword>
<comment type="caution">
    <text evidence="2">The sequence shown here is derived from an EMBL/GenBank/DDBJ whole genome shotgun (WGS) entry which is preliminary data.</text>
</comment>
<proteinExistence type="predicted"/>
<reference evidence="2 3" key="2">
    <citation type="submission" date="2017-02" db="EMBL/GenBank/DDBJ databases">
        <title>A genome survey and senescence transcriptome analysis in Lentinula edodes.</title>
        <authorList>
            <person name="Sakamoto Y."/>
            <person name="Nakade K."/>
            <person name="Sato S."/>
            <person name="Yoshida Y."/>
            <person name="Miyazaki K."/>
            <person name="Natsume S."/>
            <person name="Konno N."/>
        </authorList>
    </citation>
    <scope>NUCLEOTIDE SEQUENCE [LARGE SCALE GENOMIC DNA]</scope>
    <source>
        <strain evidence="2 3">NBRC 111202</strain>
    </source>
</reference>
<feature type="region of interest" description="Disordered" evidence="1">
    <location>
        <begin position="1"/>
        <end position="70"/>
    </location>
</feature>